<reference evidence="2" key="1">
    <citation type="submission" date="2018-05" db="EMBL/GenBank/DDBJ databases">
        <authorList>
            <person name="Lanie J.A."/>
            <person name="Ng W.-L."/>
            <person name="Kazmierczak K.M."/>
            <person name="Andrzejewski T.M."/>
            <person name="Davidsen T.M."/>
            <person name="Wayne K.J."/>
            <person name="Tettelin H."/>
            <person name="Glass J.I."/>
            <person name="Rusch D."/>
            <person name="Podicherti R."/>
            <person name="Tsui H.-C.T."/>
            <person name="Winkler M.E."/>
        </authorList>
    </citation>
    <scope>NUCLEOTIDE SEQUENCE</scope>
</reference>
<organism evidence="2">
    <name type="scientific">marine metagenome</name>
    <dbReference type="NCBI Taxonomy" id="408172"/>
    <lineage>
        <taxon>unclassified sequences</taxon>
        <taxon>metagenomes</taxon>
        <taxon>ecological metagenomes</taxon>
    </lineage>
</organism>
<feature type="non-terminal residue" evidence="2">
    <location>
        <position position="1"/>
    </location>
</feature>
<sequence>RPSGSSLRTNSTAPPTRPALPHMVKPSSSAPRMLFIASSN</sequence>
<feature type="compositionally biased region" description="Polar residues" evidence="1">
    <location>
        <begin position="1"/>
        <end position="14"/>
    </location>
</feature>
<name>A0A382LF50_9ZZZZ</name>
<feature type="region of interest" description="Disordered" evidence="1">
    <location>
        <begin position="1"/>
        <end position="30"/>
    </location>
</feature>
<protein>
    <submittedName>
        <fullName evidence="2">Uncharacterized protein</fullName>
    </submittedName>
</protein>
<evidence type="ECO:0000256" key="1">
    <source>
        <dbReference type="SAM" id="MobiDB-lite"/>
    </source>
</evidence>
<proteinExistence type="predicted"/>
<feature type="non-terminal residue" evidence="2">
    <location>
        <position position="40"/>
    </location>
</feature>
<accession>A0A382LF50</accession>
<dbReference type="EMBL" id="UINC01086629">
    <property type="protein sequence ID" value="SVC35270.1"/>
    <property type="molecule type" value="Genomic_DNA"/>
</dbReference>
<evidence type="ECO:0000313" key="2">
    <source>
        <dbReference type="EMBL" id="SVC35270.1"/>
    </source>
</evidence>
<dbReference type="AlphaFoldDB" id="A0A382LF50"/>
<gene>
    <name evidence="2" type="ORF">METZ01_LOCUS288124</name>
</gene>